<dbReference type="SUPFAM" id="SSF50370">
    <property type="entry name" value="Ricin B-like lectins"/>
    <property type="match status" value="2"/>
</dbReference>
<feature type="compositionally biased region" description="Polar residues" evidence="6">
    <location>
        <begin position="18"/>
        <end position="27"/>
    </location>
</feature>
<dbReference type="OrthoDB" id="9982049at2759"/>
<feature type="transmembrane region" description="Helical" evidence="7">
    <location>
        <begin position="88"/>
        <end position="107"/>
    </location>
</feature>
<keyword evidence="7" id="KW-0812">Transmembrane</keyword>
<evidence type="ECO:0000256" key="6">
    <source>
        <dbReference type="SAM" id="MobiDB-lite"/>
    </source>
</evidence>
<dbReference type="Gene3D" id="3.90.550.10">
    <property type="entry name" value="Spore Coat Polysaccharide Biosynthesis Protein SpsA, Chain A"/>
    <property type="match status" value="1"/>
</dbReference>
<keyword evidence="2" id="KW-0808">Transferase</keyword>
<dbReference type="GeneID" id="34617964"/>
<dbReference type="Pfam" id="PF00652">
    <property type="entry name" value="Ricin_B_lectin"/>
    <property type="match status" value="1"/>
</dbReference>
<dbReference type="InterPro" id="IPR027791">
    <property type="entry name" value="Galactosyl_T_C"/>
</dbReference>
<gene>
    <name evidence="10" type="primary">LOC34617964</name>
</gene>
<feature type="region of interest" description="Disordered" evidence="6">
    <location>
        <begin position="1"/>
        <end position="46"/>
    </location>
</feature>
<accession>A0A6P6S168</accession>
<dbReference type="GO" id="GO:0006493">
    <property type="term" value="P:protein O-linked glycosylation"/>
    <property type="evidence" value="ECO:0007669"/>
    <property type="project" value="TreeGrafter"/>
</dbReference>
<keyword evidence="7" id="KW-0472">Membrane</keyword>
<dbReference type="SMART" id="SM00458">
    <property type="entry name" value="RICIN"/>
    <property type="match status" value="1"/>
</dbReference>
<name>A0A6P6S168_9EIME</name>
<evidence type="ECO:0000256" key="7">
    <source>
        <dbReference type="SAM" id="Phobius"/>
    </source>
</evidence>
<reference evidence="10" key="1">
    <citation type="submission" date="2025-08" db="UniProtKB">
        <authorList>
            <consortium name="RefSeq"/>
        </authorList>
    </citation>
    <scope>IDENTIFICATION</scope>
</reference>
<evidence type="ECO:0000256" key="1">
    <source>
        <dbReference type="ARBA" id="ARBA00004323"/>
    </source>
</evidence>
<dbReference type="GO" id="GO:0004653">
    <property type="term" value="F:polypeptide N-acetylgalactosaminyltransferase activity"/>
    <property type="evidence" value="ECO:0007669"/>
    <property type="project" value="TreeGrafter"/>
</dbReference>
<dbReference type="SUPFAM" id="SSF53448">
    <property type="entry name" value="Nucleotide-diphospho-sugar transferases"/>
    <property type="match status" value="1"/>
</dbReference>
<dbReference type="RefSeq" id="XP_026193926.1">
    <property type="nucleotide sequence ID" value="XM_026338141.1"/>
</dbReference>
<dbReference type="GO" id="GO:0000139">
    <property type="term" value="C:Golgi membrane"/>
    <property type="evidence" value="ECO:0007669"/>
    <property type="project" value="UniProtKB-SubCell"/>
</dbReference>
<feature type="domain" description="Ricin B lectin" evidence="8">
    <location>
        <begin position="572"/>
        <end position="775"/>
    </location>
</feature>
<evidence type="ECO:0000313" key="9">
    <source>
        <dbReference type="Proteomes" id="UP000515125"/>
    </source>
</evidence>
<keyword evidence="4" id="KW-0333">Golgi apparatus</keyword>
<evidence type="ECO:0000259" key="8">
    <source>
        <dbReference type="SMART" id="SM00458"/>
    </source>
</evidence>
<dbReference type="InterPro" id="IPR029044">
    <property type="entry name" value="Nucleotide-diphossugar_trans"/>
</dbReference>
<dbReference type="GO" id="GO:0030246">
    <property type="term" value="F:carbohydrate binding"/>
    <property type="evidence" value="ECO:0007669"/>
    <property type="project" value="UniProtKB-KW"/>
</dbReference>
<evidence type="ECO:0000256" key="3">
    <source>
        <dbReference type="ARBA" id="ARBA00022734"/>
    </source>
</evidence>
<proteinExistence type="predicted"/>
<keyword evidence="3" id="KW-0430">Lectin</keyword>
<comment type="subcellular location">
    <subcellularLocation>
        <location evidence="1">Golgi apparatus membrane</location>
        <topology evidence="1">Single-pass type II membrane protein</topology>
    </subcellularLocation>
</comment>
<evidence type="ECO:0000256" key="5">
    <source>
        <dbReference type="ARBA" id="ARBA00023157"/>
    </source>
</evidence>
<evidence type="ECO:0000313" key="10">
    <source>
        <dbReference type="RefSeq" id="XP_026193926.1"/>
    </source>
</evidence>
<dbReference type="Pfam" id="PF00535">
    <property type="entry name" value="Glycos_transf_2"/>
    <property type="match status" value="1"/>
</dbReference>
<sequence length="894" mass="98958">MILHGSPHTGFLPRLHTEGSNSGSFSVRRTRLSPPGLGSCGSTTTSSSSEFMVVSRHSHHSREASRRWRWRFCQIPSRITNWQSSWRSCALFLLLMICILTQIFIFFQVTRNAHAYLVSRPVLKGPGPLGQEIGVLAEEYAGTDKKPPYVGSSTFLKGLRPKSRGWFNSLAVFPGCSSEALHGQLGVTAEGKFLWTPADMPGPIDAPSVNKTEELKSGGGFYLKLSDALPLDRHPPDNRAPACKNVDYNLQELSDNLDVAIVITYHNEPMSTLLRSVHSILNFTPPPLVREIILVDDFSNTTALLPGNEVEQYLPYLPKVRLIRMEQRSGIVPARMRGIRSAKAPVVVILDSHIEVNEGWLEPQLLRIQESPKSFVFPQTLSIVATSFDYTKDSGIGCFVSFDWNVQEKSQVAGFWGSTSAMPSPMHGGGLLAFRKDTFFEIGGYDEGFSMWGAENVEFSFRIWMCGAKLECAPCANVYHIFRSGGTGYHVPAGSVWRNRMRTAQLWMGDYLPLAAAFNSFHLSHSEPLLADTSKMLKLKEKLQCKDIHWFLKEVDPNHEFRDLNTALSGIGDVRSVYRPNICLDALGETDVGNTVGLYQCHGQLGNQGFMLINESKQLRFIGTGKVSRSRLCMKPPGVFEKCTKQQLVGHMAFDAAEGSIRWTGQGPYEDHCLGLAEDEALGKWVLTWSRCTAGDARQQWAWPPFPSPLYFPKQLTEGYEAYKALEAWREQAVEIRSKKDTNYCLDALQQRYAGSPLSVFWCHGELGTQGFTFIAERSLLLAHARGTYGTPLLCVGPPKNLYSCSDTARAKGVSFSSDGRILWRQANGSDAAETLCLTVLKDPTTPISKVGGRCYAAQSSMRALAKRAGGVSVLRHQARPSGLGMGMKAACLP</sequence>
<feature type="compositionally biased region" description="Low complexity" evidence="6">
    <location>
        <begin position="32"/>
        <end position="46"/>
    </location>
</feature>
<dbReference type="InterPro" id="IPR035992">
    <property type="entry name" value="Ricin_B-like_lectins"/>
</dbReference>
<evidence type="ECO:0000256" key="4">
    <source>
        <dbReference type="ARBA" id="ARBA00023034"/>
    </source>
</evidence>
<dbReference type="PROSITE" id="PS50231">
    <property type="entry name" value="RICIN_B_LECTIN"/>
    <property type="match status" value="1"/>
</dbReference>
<protein>
    <submittedName>
        <fullName evidence="10">Polypeptide N-acetylgalactosaminyltransferase 13</fullName>
    </submittedName>
</protein>
<keyword evidence="5" id="KW-1015">Disulfide bond</keyword>
<dbReference type="AlphaFoldDB" id="A0A6P6S168"/>
<dbReference type="InterPro" id="IPR000772">
    <property type="entry name" value="Ricin_B_lectin"/>
</dbReference>
<dbReference type="Gene3D" id="2.80.10.50">
    <property type="match status" value="2"/>
</dbReference>
<dbReference type="PANTHER" id="PTHR11675">
    <property type="entry name" value="N-ACETYLGALACTOSAMINYLTRANSFERASE"/>
    <property type="match status" value="1"/>
</dbReference>
<dbReference type="PANTHER" id="PTHR11675:SF126">
    <property type="entry name" value="RICIN B LECTIN DOMAIN-CONTAINING PROTEIN"/>
    <property type="match status" value="1"/>
</dbReference>
<evidence type="ECO:0000256" key="2">
    <source>
        <dbReference type="ARBA" id="ARBA00022679"/>
    </source>
</evidence>
<dbReference type="Proteomes" id="UP000515125">
    <property type="component" value="Unplaced"/>
</dbReference>
<organism evidence="9 10">
    <name type="scientific">Cyclospora cayetanensis</name>
    <dbReference type="NCBI Taxonomy" id="88456"/>
    <lineage>
        <taxon>Eukaryota</taxon>
        <taxon>Sar</taxon>
        <taxon>Alveolata</taxon>
        <taxon>Apicomplexa</taxon>
        <taxon>Conoidasida</taxon>
        <taxon>Coccidia</taxon>
        <taxon>Eucoccidiorida</taxon>
        <taxon>Eimeriorina</taxon>
        <taxon>Eimeriidae</taxon>
        <taxon>Cyclospora</taxon>
    </lineage>
</organism>
<keyword evidence="9" id="KW-1185">Reference proteome</keyword>
<keyword evidence="7" id="KW-1133">Transmembrane helix</keyword>
<dbReference type="InterPro" id="IPR001173">
    <property type="entry name" value="Glyco_trans_2-like"/>
</dbReference>
<dbReference type="Pfam" id="PF02709">
    <property type="entry name" value="Glyco_transf_7C"/>
    <property type="match status" value="1"/>
</dbReference>